<dbReference type="GO" id="GO:0008184">
    <property type="term" value="F:glycogen phosphorylase activity"/>
    <property type="evidence" value="ECO:0007669"/>
    <property type="project" value="InterPro"/>
</dbReference>
<dbReference type="EC" id="2.4.1.1" evidence="4"/>
<name>A0A1F4ZEK5_9BACT</name>
<evidence type="ECO:0000256" key="3">
    <source>
        <dbReference type="ARBA" id="ARBA00006047"/>
    </source>
</evidence>
<protein>
    <recommendedName>
        <fullName evidence="4">glycogen phosphorylase</fullName>
        <ecNumber evidence="4">2.4.1.1</ecNumber>
    </recommendedName>
</protein>
<dbReference type="AlphaFoldDB" id="A0A1F4ZEK5"/>
<dbReference type="SUPFAM" id="SSF53756">
    <property type="entry name" value="UDP-Glycosyltransferase/glycogen phosphorylase"/>
    <property type="match status" value="1"/>
</dbReference>
<gene>
    <name evidence="10" type="ORF">A2989_01615</name>
</gene>
<evidence type="ECO:0000256" key="1">
    <source>
        <dbReference type="ARBA" id="ARBA00001275"/>
    </source>
</evidence>
<dbReference type="STRING" id="1797259.A2989_01615"/>
<evidence type="ECO:0000256" key="9">
    <source>
        <dbReference type="ARBA" id="ARBA00025174"/>
    </source>
</evidence>
<keyword evidence="6" id="KW-0808">Transferase</keyword>
<proteinExistence type="inferred from homology"/>
<evidence type="ECO:0000313" key="11">
    <source>
        <dbReference type="Proteomes" id="UP000177080"/>
    </source>
</evidence>
<dbReference type="InterPro" id="IPR011834">
    <property type="entry name" value="Agluc_phsphrylas"/>
</dbReference>
<keyword evidence="5" id="KW-0328">Glycosyltransferase</keyword>
<dbReference type="InterPro" id="IPR035090">
    <property type="entry name" value="Pyridoxal_P_attach_site"/>
</dbReference>
<evidence type="ECO:0000256" key="7">
    <source>
        <dbReference type="ARBA" id="ARBA00022898"/>
    </source>
</evidence>
<sequence length="561" mass="63372">MKNNQTEPEVVYFSLEFMLETDVPTYAGGLGVLAGDLMRSCADLGIGAIGMSIVYSGDTFSQTINADGTQSFTKQDWQKLDQLTKLPQVVELTIANTKVLVGCWRYDIVGLSGYVVPVYLLDTNLTQNPPWVREITRNLYEGGEARLAQEIVLGIGGVKMLRTLGIERAKTYHLNEGHCGFVPLALLPENNYQDELVRQMCVFTTHTPIPEGHDRFSYELAYKFGGSYLPWHIKKLAGENEMSMTHLAMNLSRKNLAVSRKHQVVSEQVFPGYKFGYVTNGVHHRSWTHNYLQDLYNQVIPGWLENPETLADAPALVPDDLLWNAHIECKKKLITYVNRHLTTALLVAGDYLFDENTLTISLARRPVAYKRPLLLYHDIERFVRIGAGRIQVIQCGKSHPDDDVSQGFVRQIVDLSKRFKEVLKIVFLENYSPKIARLLVNGSDVWLNTPKRGLEASGTSGMKAAMNGVINLSIPDGWWIEAVEIDRLAGFSIGTAGETNDDSTDADIVYEKLEMEIIPMYYENRGEWIGRMKRAIALGAYFNTHRVVKEYRQKVWRNANA</sequence>
<organism evidence="10 11">
    <name type="scientific">Candidatus Amesbacteria bacterium RIFCSPLOWO2_01_FULL_48_25</name>
    <dbReference type="NCBI Taxonomy" id="1797259"/>
    <lineage>
        <taxon>Bacteria</taxon>
        <taxon>Candidatus Amesiibacteriota</taxon>
    </lineage>
</organism>
<evidence type="ECO:0000256" key="8">
    <source>
        <dbReference type="ARBA" id="ARBA00023277"/>
    </source>
</evidence>
<dbReference type="PROSITE" id="PS00102">
    <property type="entry name" value="PHOSPHORYLASE"/>
    <property type="match status" value="1"/>
</dbReference>
<evidence type="ECO:0000256" key="2">
    <source>
        <dbReference type="ARBA" id="ARBA00001933"/>
    </source>
</evidence>
<keyword evidence="7" id="KW-0663">Pyridoxal phosphate</keyword>
<evidence type="ECO:0000256" key="6">
    <source>
        <dbReference type="ARBA" id="ARBA00022679"/>
    </source>
</evidence>
<dbReference type="EMBL" id="MEXN01000003">
    <property type="protein sequence ID" value="OGD04077.1"/>
    <property type="molecule type" value="Genomic_DNA"/>
</dbReference>
<dbReference type="PANTHER" id="PTHR42655">
    <property type="entry name" value="GLYCOGEN PHOSPHORYLASE"/>
    <property type="match status" value="1"/>
</dbReference>
<comment type="catalytic activity">
    <reaction evidence="1">
        <text>[(1-&gt;4)-alpha-D-glucosyl](n) + phosphate = [(1-&gt;4)-alpha-D-glucosyl](n-1) + alpha-D-glucose 1-phosphate</text>
        <dbReference type="Rhea" id="RHEA:41732"/>
        <dbReference type="Rhea" id="RHEA-COMP:9584"/>
        <dbReference type="Rhea" id="RHEA-COMP:9586"/>
        <dbReference type="ChEBI" id="CHEBI:15444"/>
        <dbReference type="ChEBI" id="CHEBI:43474"/>
        <dbReference type="ChEBI" id="CHEBI:58601"/>
        <dbReference type="EC" id="2.4.1.1"/>
    </reaction>
</comment>
<dbReference type="NCBIfam" id="TIGR02094">
    <property type="entry name" value="more_P_ylases"/>
    <property type="match status" value="1"/>
</dbReference>
<dbReference type="Proteomes" id="UP000177080">
    <property type="component" value="Unassembled WGS sequence"/>
</dbReference>
<evidence type="ECO:0000256" key="4">
    <source>
        <dbReference type="ARBA" id="ARBA00012591"/>
    </source>
</evidence>
<comment type="similarity">
    <text evidence="3">Belongs to the glycogen phosphorylase family.</text>
</comment>
<evidence type="ECO:0000256" key="5">
    <source>
        <dbReference type="ARBA" id="ARBA00022676"/>
    </source>
</evidence>
<accession>A0A1F4ZEK5</accession>
<keyword evidence="8" id="KW-0119">Carbohydrate metabolism</keyword>
<comment type="function">
    <text evidence="9">Phosphorylase is an important allosteric enzyme in carbohydrate metabolism. Enzymes from different sources differ in their regulatory mechanisms and in their natural substrates. However, all known phosphorylases share catalytic and structural properties.</text>
</comment>
<evidence type="ECO:0000313" key="10">
    <source>
        <dbReference type="EMBL" id="OGD04077.1"/>
    </source>
</evidence>
<dbReference type="InterPro" id="IPR052182">
    <property type="entry name" value="Glycogen/Maltodextrin_Phosph"/>
</dbReference>
<dbReference type="InterPro" id="IPR000811">
    <property type="entry name" value="Glyco_trans_35"/>
</dbReference>
<dbReference type="Gene3D" id="3.40.50.2000">
    <property type="entry name" value="Glycogen Phosphorylase B"/>
    <property type="match status" value="3"/>
</dbReference>
<dbReference type="GO" id="GO:0030170">
    <property type="term" value="F:pyridoxal phosphate binding"/>
    <property type="evidence" value="ECO:0007669"/>
    <property type="project" value="InterPro"/>
</dbReference>
<dbReference type="GO" id="GO:0005975">
    <property type="term" value="P:carbohydrate metabolic process"/>
    <property type="evidence" value="ECO:0007669"/>
    <property type="project" value="InterPro"/>
</dbReference>
<comment type="caution">
    <text evidence="10">The sequence shown here is derived from an EMBL/GenBank/DDBJ whole genome shotgun (WGS) entry which is preliminary data.</text>
</comment>
<comment type="cofactor">
    <cofactor evidence="2">
        <name>pyridoxal 5'-phosphate</name>
        <dbReference type="ChEBI" id="CHEBI:597326"/>
    </cofactor>
</comment>
<reference evidence="10 11" key="1">
    <citation type="journal article" date="2016" name="Nat. Commun.">
        <title>Thousands of microbial genomes shed light on interconnected biogeochemical processes in an aquifer system.</title>
        <authorList>
            <person name="Anantharaman K."/>
            <person name="Brown C.T."/>
            <person name="Hug L.A."/>
            <person name="Sharon I."/>
            <person name="Castelle C.J."/>
            <person name="Probst A.J."/>
            <person name="Thomas B.C."/>
            <person name="Singh A."/>
            <person name="Wilkins M.J."/>
            <person name="Karaoz U."/>
            <person name="Brodie E.L."/>
            <person name="Williams K.H."/>
            <person name="Hubbard S.S."/>
            <person name="Banfield J.F."/>
        </authorList>
    </citation>
    <scope>NUCLEOTIDE SEQUENCE [LARGE SCALE GENOMIC DNA]</scope>
</reference>
<dbReference type="PANTHER" id="PTHR42655:SF1">
    <property type="entry name" value="GLYCOGEN PHOSPHORYLASE"/>
    <property type="match status" value="1"/>
</dbReference>
<dbReference type="Pfam" id="PF00343">
    <property type="entry name" value="Phosphorylase"/>
    <property type="match status" value="1"/>
</dbReference>